<evidence type="ECO:0000256" key="3">
    <source>
        <dbReference type="ARBA" id="ARBA00023163"/>
    </source>
</evidence>
<dbReference type="SUPFAM" id="SSF47413">
    <property type="entry name" value="lambda repressor-like DNA-binding domains"/>
    <property type="match status" value="1"/>
</dbReference>
<accession>A0ABQ6CA06</accession>
<comment type="caution">
    <text evidence="5">The sequence shown here is derived from an EMBL/GenBank/DDBJ whole genome shotgun (WGS) entry which is preliminary data.</text>
</comment>
<dbReference type="PROSITE" id="PS00356">
    <property type="entry name" value="HTH_LACI_1"/>
    <property type="match status" value="1"/>
</dbReference>
<dbReference type="PANTHER" id="PTHR30146">
    <property type="entry name" value="LACI-RELATED TRANSCRIPTIONAL REPRESSOR"/>
    <property type="match status" value="1"/>
</dbReference>
<keyword evidence="6" id="KW-1185">Reference proteome</keyword>
<dbReference type="SMART" id="SM00354">
    <property type="entry name" value="HTH_LACI"/>
    <property type="match status" value="1"/>
</dbReference>
<feature type="domain" description="HTH lacI-type" evidence="4">
    <location>
        <begin position="2"/>
        <end position="62"/>
    </location>
</feature>
<dbReference type="Pfam" id="PF00356">
    <property type="entry name" value="LacI"/>
    <property type="match status" value="1"/>
</dbReference>
<dbReference type="EMBL" id="BSPC01000004">
    <property type="protein sequence ID" value="GLS17116.1"/>
    <property type="molecule type" value="Genomic_DNA"/>
</dbReference>
<evidence type="ECO:0000313" key="5">
    <source>
        <dbReference type="EMBL" id="GLS17116.1"/>
    </source>
</evidence>
<keyword evidence="2" id="KW-0238">DNA-binding</keyword>
<evidence type="ECO:0000256" key="2">
    <source>
        <dbReference type="ARBA" id="ARBA00023125"/>
    </source>
</evidence>
<evidence type="ECO:0000256" key="1">
    <source>
        <dbReference type="ARBA" id="ARBA00023015"/>
    </source>
</evidence>
<dbReference type="Proteomes" id="UP001156882">
    <property type="component" value="Unassembled WGS sequence"/>
</dbReference>
<proteinExistence type="predicted"/>
<organism evidence="5 6">
    <name type="scientific">Labrys miyagiensis</name>
    <dbReference type="NCBI Taxonomy" id="346912"/>
    <lineage>
        <taxon>Bacteria</taxon>
        <taxon>Pseudomonadati</taxon>
        <taxon>Pseudomonadota</taxon>
        <taxon>Alphaproteobacteria</taxon>
        <taxon>Hyphomicrobiales</taxon>
        <taxon>Xanthobacteraceae</taxon>
        <taxon>Labrys</taxon>
    </lineage>
</organism>
<sequence>MATIKEIAAAVGVSSATVSRVLNYDATLSISAAKRQAVIEAAEALKYATPRNRHRAAGAAVAAQTLVPGAGRIALVHFLRPAQELTDPYYIGVRLGIENRCQALKIEVAKLYHTDAPPEAGLLRDASGVIAVGYHKPEEVEWLREHSRNLVFADFFPPFDLDDSVASDLALATRKLLSALHGRGYRRIGLIGWIEAFYADTDVFNEPRCRAYVAWMKEMGLFDPDICLTERLTPETGYSLARRLMQGAQPPEIIITCNDNLAIGAYRAIKDLGLRIPKDVAIAGFNDIPVAELLNPPLSTVRIPAELIGETAVDLLLERFSGRETAKKVTLATELVWRDSVAER</sequence>
<protein>
    <submittedName>
        <fullName evidence="5">LacI family transcriptional regulator</fullName>
    </submittedName>
</protein>
<keyword evidence="3" id="KW-0804">Transcription</keyword>
<evidence type="ECO:0000313" key="6">
    <source>
        <dbReference type="Proteomes" id="UP001156882"/>
    </source>
</evidence>
<dbReference type="InterPro" id="IPR046335">
    <property type="entry name" value="LacI/GalR-like_sensor"/>
</dbReference>
<evidence type="ECO:0000259" key="4">
    <source>
        <dbReference type="PROSITE" id="PS50932"/>
    </source>
</evidence>
<dbReference type="PROSITE" id="PS50932">
    <property type="entry name" value="HTH_LACI_2"/>
    <property type="match status" value="1"/>
</dbReference>
<dbReference type="Pfam" id="PF13377">
    <property type="entry name" value="Peripla_BP_3"/>
    <property type="match status" value="1"/>
</dbReference>
<gene>
    <name evidence="5" type="ORF">GCM10007874_01310</name>
</gene>
<dbReference type="InterPro" id="IPR010982">
    <property type="entry name" value="Lambda_DNA-bd_dom_sf"/>
</dbReference>
<keyword evidence="1" id="KW-0805">Transcription regulation</keyword>
<dbReference type="Gene3D" id="3.40.50.2300">
    <property type="match status" value="2"/>
</dbReference>
<dbReference type="InterPro" id="IPR000843">
    <property type="entry name" value="HTH_LacI"/>
</dbReference>
<dbReference type="Gene3D" id="1.10.260.40">
    <property type="entry name" value="lambda repressor-like DNA-binding domains"/>
    <property type="match status" value="1"/>
</dbReference>
<dbReference type="SUPFAM" id="SSF53822">
    <property type="entry name" value="Periplasmic binding protein-like I"/>
    <property type="match status" value="1"/>
</dbReference>
<dbReference type="PRINTS" id="PR00036">
    <property type="entry name" value="HTHLACI"/>
</dbReference>
<dbReference type="CDD" id="cd01544">
    <property type="entry name" value="PBP1_GalR"/>
    <property type="match status" value="1"/>
</dbReference>
<dbReference type="InterPro" id="IPR028082">
    <property type="entry name" value="Peripla_BP_I"/>
</dbReference>
<name>A0ABQ6CA06_9HYPH</name>
<dbReference type="PANTHER" id="PTHR30146:SF149">
    <property type="entry name" value="HTH-TYPE TRANSCRIPTIONAL REGULATOR EBGR"/>
    <property type="match status" value="1"/>
</dbReference>
<dbReference type="CDD" id="cd01392">
    <property type="entry name" value="HTH_LacI"/>
    <property type="match status" value="1"/>
</dbReference>
<dbReference type="RefSeq" id="WP_284309947.1">
    <property type="nucleotide sequence ID" value="NZ_BSPC01000004.1"/>
</dbReference>
<reference evidence="6" key="1">
    <citation type="journal article" date="2019" name="Int. J. Syst. Evol. Microbiol.">
        <title>The Global Catalogue of Microorganisms (GCM) 10K type strain sequencing project: providing services to taxonomists for standard genome sequencing and annotation.</title>
        <authorList>
            <consortium name="The Broad Institute Genomics Platform"/>
            <consortium name="The Broad Institute Genome Sequencing Center for Infectious Disease"/>
            <person name="Wu L."/>
            <person name="Ma J."/>
        </authorList>
    </citation>
    <scope>NUCLEOTIDE SEQUENCE [LARGE SCALE GENOMIC DNA]</scope>
    <source>
        <strain evidence="6">NBRC 101365</strain>
    </source>
</reference>